<evidence type="ECO:0000313" key="1">
    <source>
        <dbReference type="EMBL" id="KAI0516540.1"/>
    </source>
</evidence>
<evidence type="ECO:0000313" key="2">
    <source>
        <dbReference type="Proteomes" id="UP000829196"/>
    </source>
</evidence>
<keyword evidence="2" id="KW-1185">Reference proteome</keyword>
<accession>A0A8T3BS17</accession>
<protein>
    <submittedName>
        <fullName evidence="1">Uncharacterized protein</fullName>
    </submittedName>
</protein>
<gene>
    <name evidence="1" type="ORF">KFK09_009217</name>
</gene>
<dbReference type="Proteomes" id="UP000829196">
    <property type="component" value="Unassembled WGS sequence"/>
</dbReference>
<sequence length="122" mass="13581">MVGEERVERRRVHLASGCRLLGQVDEGALVPPGIHEQREGGDGRGFGSSCLCELRKRPRERSVGFSCFFRTEGETGAGGKAGDDRVLGEMRMGRPFSWEPSYGVDTRRCRKRKPALSCHLVF</sequence>
<name>A0A8T3BS17_DENNO</name>
<dbReference type="AlphaFoldDB" id="A0A8T3BS17"/>
<proteinExistence type="predicted"/>
<organism evidence="1 2">
    <name type="scientific">Dendrobium nobile</name>
    <name type="common">Orchid</name>
    <dbReference type="NCBI Taxonomy" id="94219"/>
    <lineage>
        <taxon>Eukaryota</taxon>
        <taxon>Viridiplantae</taxon>
        <taxon>Streptophyta</taxon>
        <taxon>Embryophyta</taxon>
        <taxon>Tracheophyta</taxon>
        <taxon>Spermatophyta</taxon>
        <taxon>Magnoliopsida</taxon>
        <taxon>Liliopsida</taxon>
        <taxon>Asparagales</taxon>
        <taxon>Orchidaceae</taxon>
        <taxon>Epidendroideae</taxon>
        <taxon>Malaxideae</taxon>
        <taxon>Dendrobiinae</taxon>
        <taxon>Dendrobium</taxon>
    </lineage>
</organism>
<dbReference type="EMBL" id="JAGYWB010000007">
    <property type="protein sequence ID" value="KAI0516540.1"/>
    <property type="molecule type" value="Genomic_DNA"/>
</dbReference>
<comment type="caution">
    <text evidence="1">The sequence shown here is derived from an EMBL/GenBank/DDBJ whole genome shotgun (WGS) entry which is preliminary data.</text>
</comment>
<reference evidence="1" key="1">
    <citation type="journal article" date="2022" name="Front. Genet.">
        <title>Chromosome-Scale Assembly of the Dendrobium nobile Genome Provides Insights Into the Molecular Mechanism of the Biosynthesis of the Medicinal Active Ingredient of Dendrobium.</title>
        <authorList>
            <person name="Xu Q."/>
            <person name="Niu S.-C."/>
            <person name="Li K.-L."/>
            <person name="Zheng P.-J."/>
            <person name="Zhang X.-J."/>
            <person name="Jia Y."/>
            <person name="Liu Y."/>
            <person name="Niu Y.-X."/>
            <person name="Yu L.-H."/>
            <person name="Chen D.-F."/>
            <person name="Zhang G.-Q."/>
        </authorList>
    </citation>
    <scope>NUCLEOTIDE SEQUENCE</scope>
    <source>
        <tissue evidence="1">Leaf</tissue>
    </source>
</reference>